<proteinExistence type="predicted"/>
<evidence type="ECO:0000313" key="1">
    <source>
        <dbReference type="EMBL" id="OGG02561.1"/>
    </source>
</evidence>
<evidence type="ECO:0000313" key="2">
    <source>
        <dbReference type="Proteomes" id="UP000178448"/>
    </source>
</evidence>
<dbReference type="AlphaFoldDB" id="A0A1F5YQT3"/>
<dbReference type="EMBL" id="MFJD01000007">
    <property type="protein sequence ID" value="OGG02561.1"/>
    <property type="molecule type" value="Genomic_DNA"/>
</dbReference>
<name>A0A1F5YQT3_9BACT</name>
<reference evidence="1 2" key="1">
    <citation type="journal article" date="2016" name="Nat. Commun.">
        <title>Thousands of microbial genomes shed light on interconnected biogeochemical processes in an aquifer system.</title>
        <authorList>
            <person name="Anantharaman K."/>
            <person name="Brown C.T."/>
            <person name="Hug L.A."/>
            <person name="Sharon I."/>
            <person name="Castelle C.J."/>
            <person name="Probst A.J."/>
            <person name="Thomas B.C."/>
            <person name="Singh A."/>
            <person name="Wilkins M.J."/>
            <person name="Karaoz U."/>
            <person name="Brodie E.L."/>
            <person name="Williams K.H."/>
            <person name="Hubbard S.S."/>
            <person name="Banfield J.F."/>
        </authorList>
    </citation>
    <scope>NUCLEOTIDE SEQUENCE [LARGE SCALE GENOMIC DNA]</scope>
</reference>
<gene>
    <name evidence="1" type="ORF">A2Z33_02100</name>
</gene>
<dbReference type="STRING" id="1798374.A2Z33_02100"/>
<organism evidence="1 2">
    <name type="scientific">Candidatus Gottesmanbacteria bacterium RBG_16_52_11</name>
    <dbReference type="NCBI Taxonomy" id="1798374"/>
    <lineage>
        <taxon>Bacteria</taxon>
        <taxon>Candidatus Gottesmaniibacteriota</taxon>
    </lineage>
</organism>
<accession>A0A1F5YQT3</accession>
<comment type="caution">
    <text evidence="1">The sequence shown here is derived from an EMBL/GenBank/DDBJ whole genome shotgun (WGS) entry which is preliminary data.</text>
</comment>
<dbReference type="Proteomes" id="UP000178448">
    <property type="component" value="Unassembled WGS sequence"/>
</dbReference>
<sequence>MTDTLPPHKYHGKDQACPGKSVTGAYEDVGLMYGVCPECSGSFVYLTGRDRGITEDEFDSAGNSFDARQVLEV</sequence>
<protein>
    <submittedName>
        <fullName evidence="1">Uncharacterized protein</fullName>
    </submittedName>
</protein>